<dbReference type="Proteomes" id="UP000315724">
    <property type="component" value="Chromosome"/>
</dbReference>
<accession>A0A517QUE7</accession>
<keyword evidence="3" id="KW-1185">Reference proteome</keyword>
<proteinExistence type="predicted"/>
<evidence type="ECO:0000313" key="3">
    <source>
        <dbReference type="Proteomes" id="UP000315724"/>
    </source>
</evidence>
<reference evidence="2 3" key="1">
    <citation type="submission" date="2019-02" db="EMBL/GenBank/DDBJ databases">
        <title>Deep-cultivation of Planctomycetes and their phenomic and genomic characterization uncovers novel biology.</title>
        <authorList>
            <person name="Wiegand S."/>
            <person name="Jogler M."/>
            <person name="Boedeker C."/>
            <person name="Pinto D."/>
            <person name="Vollmers J."/>
            <person name="Rivas-Marin E."/>
            <person name="Kohn T."/>
            <person name="Peeters S.H."/>
            <person name="Heuer A."/>
            <person name="Rast P."/>
            <person name="Oberbeckmann S."/>
            <person name="Bunk B."/>
            <person name="Jeske O."/>
            <person name="Meyerdierks A."/>
            <person name="Storesund J.E."/>
            <person name="Kallscheuer N."/>
            <person name="Luecker S."/>
            <person name="Lage O.M."/>
            <person name="Pohl T."/>
            <person name="Merkel B.J."/>
            <person name="Hornburger P."/>
            <person name="Mueller R.-W."/>
            <person name="Bruemmer F."/>
            <person name="Labrenz M."/>
            <person name="Spormann A.M."/>
            <person name="Op den Camp H."/>
            <person name="Overmann J."/>
            <person name="Amann R."/>
            <person name="Jetten M.S.M."/>
            <person name="Mascher T."/>
            <person name="Medema M.H."/>
            <person name="Devos D.P."/>
            <person name="Kaster A.-K."/>
            <person name="Ovreas L."/>
            <person name="Rohde M."/>
            <person name="Galperin M.Y."/>
            <person name="Jogler C."/>
        </authorList>
    </citation>
    <scope>NUCLEOTIDE SEQUENCE [LARGE SCALE GENOMIC DNA]</scope>
    <source>
        <strain evidence="2 3">Mal48</strain>
    </source>
</reference>
<evidence type="ECO:0000256" key="1">
    <source>
        <dbReference type="SAM" id="SignalP"/>
    </source>
</evidence>
<dbReference type="EMBL" id="CP036267">
    <property type="protein sequence ID" value="QDT35231.1"/>
    <property type="molecule type" value="Genomic_DNA"/>
</dbReference>
<sequence length="281" mass="31331" precursor="true">MKPSLAVLCLVICCTSSPLMSQETPPTQKKVTSLDELVEILQAEKIEHQANIPEQYVVIPVKRGSLNSAQVIRWAARDGFVHFIQVIPVQIPEENLTTVESAMVRINHSYPVPGLGMNHDNNTTYFRFTVPILPRGFLLESEVKEYFSFSVNQAVQLLPTIQALAKGEVAAEEALEFHRSRIQQALGPLGAWRRELDGSQWVMKMTPQGEVTLEKDGKIVVDSLVNVKDDQMTFDDVTGELAVEGKGTYKFKIEGKTMTFTVVEDASEGRKQVLSSGPWSR</sequence>
<evidence type="ECO:0000313" key="2">
    <source>
        <dbReference type="EMBL" id="QDT35231.1"/>
    </source>
</evidence>
<name>A0A517QUE7_9PLAN</name>
<dbReference type="OrthoDB" id="269902at2"/>
<dbReference type="RefSeq" id="WP_145204462.1">
    <property type="nucleotide sequence ID" value="NZ_CP036267.1"/>
</dbReference>
<dbReference type="AlphaFoldDB" id="A0A517QUE7"/>
<feature type="chain" id="PRO_5021863745" evidence="1">
    <location>
        <begin position="22"/>
        <end position="281"/>
    </location>
</feature>
<dbReference type="KEGG" id="tpol:Mal48_45070"/>
<feature type="signal peptide" evidence="1">
    <location>
        <begin position="1"/>
        <end position="21"/>
    </location>
</feature>
<protein>
    <submittedName>
        <fullName evidence="2">Uncharacterized protein</fullName>
    </submittedName>
</protein>
<organism evidence="2 3">
    <name type="scientific">Thalassoglobus polymorphus</name>
    <dbReference type="NCBI Taxonomy" id="2527994"/>
    <lineage>
        <taxon>Bacteria</taxon>
        <taxon>Pseudomonadati</taxon>
        <taxon>Planctomycetota</taxon>
        <taxon>Planctomycetia</taxon>
        <taxon>Planctomycetales</taxon>
        <taxon>Planctomycetaceae</taxon>
        <taxon>Thalassoglobus</taxon>
    </lineage>
</organism>
<keyword evidence="1" id="KW-0732">Signal</keyword>
<gene>
    <name evidence="2" type="ORF">Mal48_45070</name>
</gene>